<evidence type="ECO:0000313" key="4">
    <source>
        <dbReference type="Proteomes" id="UP000184267"/>
    </source>
</evidence>
<reference evidence="3 4" key="1">
    <citation type="submission" date="2016-10" db="EMBL/GenBank/DDBJ databases">
        <title>Genome sequence of the basidiomycete white-rot fungus Trametes pubescens.</title>
        <authorList>
            <person name="Makela M.R."/>
            <person name="Granchi Z."/>
            <person name="Peng M."/>
            <person name="De Vries R.P."/>
            <person name="Grigoriev I."/>
            <person name="Riley R."/>
            <person name="Hilden K."/>
        </authorList>
    </citation>
    <scope>NUCLEOTIDE SEQUENCE [LARGE SCALE GENOMIC DNA]</scope>
    <source>
        <strain evidence="3 4">FBCC735</strain>
    </source>
</reference>
<dbReference type="OMA" id="SEQYHAS"/>
<dbReference type="EMBL" id="MNAD01000216">
    <property type="protein sequence ID" value="OJT14957.1"/>
    <property type="molecule type" value="Genomic_DNA"/>
</dbReference>
<evidence type="ECO:0000256" key="2">
    <source>
        <dbReference type="SAM" id="Phobius"/>
    </source>
</evidence>
<sequence>MSTPSTESPPLAFGNTAETRTAPVASDEEHRVPSGDGVSQRRTKVPAVSTAIIAGASHIINWLYDVIRMVATLSKGPVALVLLFYISSFLFQGVIDTTFSGFSALSPICNVFPRFPLCTMQPGAASVAGVGGTSAKRVDFPSLMDLQSRTLDRLLSQSATGSQLALSVKQAELAVKDLSTLVRASNLTSKEQLASSLDEFTVEAKATGRGLQKLSAKLYGAVDNIIAFDEYAFRALASTQAAATLLHTSSHNEQIRQTLGRTFESSLNVLSSEVARVILETTYFTGRMDALEERLATIHALCERENFVTAAAWDSLLSELWSMLGGNCDKKSSLNQQLFVLENVGRYRSLAVAHVAATSEALAMIEADLSELREKLAAPGLVDDIPIEVHLASIERSARRLKEEKLKVDASWDTGSHPYDRAALIGIDTDTVSGVGKGRMLYG</sequence>
<dbReference type="AlphaFoldDB" id="A0A1M2W528"/>
<accession>A0A1M2W528</accession>
<feature type="transmembrane region" description="Helical" evidence="2">
    <location>
        <begin position="76"/>
        <end position="95"/>
    </location>
</feature>
<proteinExistence type="predicted"/>
<dbReference type="Proteomes" id="UP000184267">
    <property type="component" value="Unassembled WGS sequence"/>
</dbReference>
<keyword evidence="2" id="KW-0812">Transmembrane</keyword>
<feature type="region of interest" description="Disordered" evidence="1">
    <location>
        <begin position="1"/>
        <end position="41"/>
    </location>
</feature>
<gene>
    <name evidence="3" type="ORF">TRAPUB_8487</name>
</gene>
<dbReference type="OrthoDB" id="4179406at2759"/>
<protein>
    <submittedName>
        <fullName evidence="3">Uncharacterized protein</fullName>
    </submittedName>
</protein>
<comment type="caution">
    <text evidence="3">The sequence shown here is derived from an EMBL/GenBank/DDBJ whole genome shotgun (WGS) entry which is preliminary data.</text>
</comment>
<evidence type="ECO:0000313" key="3">
    <source>
        <dbReference type="EMBL" id="OJT14957.1"/>
    </source>
</evidence>
<feature type="transmembrane region" description="Helical" evidence="2">
    <location>
        <begin position="45"/>
        <end position="64"/>
    </location>
</feature>
<keyword evidence="2" id="KW-0472">Membrane</keyword>
<name>A0A1M2W528_TRAPU</name>
<dbReference type="STRING" id="154538.A0A1M2W528"/>
<organism evidence="3 4">
    <name type="scientific">Trametes pubescens</name>
    <name type="common">White-rot fungus</name>
    <dbReference type="NCBI Taxonomy" id="154538"/>
    <lineage>
        <taxon>Eukaryota</taxon>
        <taxon>Fungi</taxon>
        <taxon>Dikarya</taxon>
        <taxon>Basidiomycota</taxon>
        <taxon>Agaricomycotina</taxon>
        <taxon>Agaricomycetes</taxon>
        <taxon>Polyporales</taxon>
        <taxon>Polyporaceae</taxon>
        <taxon>Trametes</taxon>
    </lineage>
</organism>
<evidence type="ECO:0000256" key="1">
    <source>
        <dbReference type="SAM" id="MobiDB-lite"/>
    </source>
</evidence>
<keyword evidence="4" id="KW-1185">Reference proteome</keyword>
<keyword evidence="2" id="KW-1133">Transmembrane helix</keyword>